<keyword evidence="4" id="KW-1185">Reference proteome</keyword>
<comment type="caution">
    <text evidence="2">The sequence shown here is derived from an EMBL/GenBank/DDBJ whole genome shotgun (WGS) entry which is preliminary data.</text>
</comment>
<organism evidence="2">
    <name type="scientific">Cladocopium goreaui</name>
    <dbReference type="NCBI Taxonomy" id="2562237"/>
    <lineage>
        <taxon>Eukaryota</taxon>
        <taxon>Sar</taxon>
        <taxon>Alveolata</taxon>
        <taxon>Dinophyceae</taxon>
        <taxon>Suessiales</taxon>
        <taxon>Symbiodiniaceae</taxon>
        <taxon>Cladocopium</taxon>
    </lineage>
</organism>
<proteinExistence type="predicted"/>
<reference evidence="2" key="1">
    <citation type="submission" date="2022-10" db="EMBL/GenBank/DDBJ databases">
        <authorList>
            <person name="Chen Y."/>
            <person name="Dougan E. K."/>
            <person name="Chan C."/>
            <person name="Rhodes N."/>
            <person name="Thang M."/>
        </authorList>
    </citation>
    <scope>NUCLEOTIDE SEQUENCE</scope>
</reference>
<dbReference type="Proteomes" id="UP001152797">
    <property type="component" value="Unassembled WGS sequence"/>
</dbReference>
<gene>
    <name evidence="2" type="ORF">C1SCF055_LOCUS22408</name>
</gene>
<evidence type="ECO:0000313" key="4">
    <source>
        <dbReference type="Proteomes" id="UP001152797"/>
    </source>
</evidence>
<evidence type="ECO:0000313" key="3">
    <source>
        <dbReference type="EMBL" id="CAL1149259.1"/>
    </source>
</evidence>
<accession>A0A9P1FZY5</accession>
<sequence>MNGEASIDDSEEKGHSIQELLLALENHRVDCEQTGRYEEAELARLRLDQLRQHEEKSRRDALLEQQLAERMGVEEAHMLGLQEFSNIWDQKQQDFEAKANQLQSVLATRHKQEHQIHLEKLRREVEPRTPRWSRDLLNLRKIQETLAKMRKYAEAEKTKAQADKLEAREHNQWKEKREARIAVMEEQFLHKQQLEMGGLLKRLKASREELKRSRKMEMERLLQRYQNLKMQMENQQRIIQQRVERYPITAPMANPTRPASG</sequence>
<reference evidence="3" key="2">
    <citation type="submission" date="2024-04" db="EMBL/GenBank/DDBJ databases">
        <authorList>
            <person name="Chen Y."/>
            <person name="Shah S."/>
            <person name="Dougan E. K."/>
            <person name="Thang M."/>
            <person name="Chan C."/>
        </authorList>
    </citation>
    <scope>NUCLEOTIDE SEQUENCE [LARGE SCALE GENOMIC DNA]</scope>
</reference>
<evidence type="ECO:0000313" key="2">
    <source>
        <dbReference type="EMBL" id="CAI3995884.1"/>
    </source>
</evidence>
<dbReference type="PANTHER" id="PTHR47026:SF2">
    <property type="entry name" value="FLAGELLAR ASSOCIATED PROTEIN"/>
    <property type="match status" value="1"/>
</dbReference>
<dbReference type="AlphaFoldDB" id="A0A9P1FZY5"/>
<dbReference type="EMBL" id="CAMXCT030002128">
    <property type="protein sequence ID" value="CAL4783196.1"/>
    <property type="molecule type" value="Genomic_DNA"/>
</dbReference>
<name>A0A9P1FZY5_9DINO</name>
<protein>
    <submittedName>
        <fullName evidence="2">Uncharacterized protein</fullName>
    </submittedName>
</protein>
<dbReference type="EMBL" id="CAMXCT010002128">
    <property type="protein sequence ID" value="CAI3995884.1"/>
    <property type="molecule type" value="Genomic_DNA"/>
</dbReference>
<evidence type="ECO:0000256" key="1">
    <source>
        <dbReference type="SAM" id="Coils"/>
    </source>
</evidence>
<feature type="coiled-coil region" evidence="1">
    <location>
        <begin position="200"/>
        <end position="242"/>
    </location>
</feature>
<dbReference type="EMBL" id="CAMXCT020002128">
    <property type="protein sequence ID" value="CAL1149259.1"/>
    <property type="molecule type" value="Genomic_DNA"/>
</dbReference>
<keyword evidence="1" id="KW-0175">Coiled coil</keyword>
<dbReference type="OrthoDB" id="8062037at2759"/>
<dbReference type="PANTHER" id="PTHR47026">
    <property type="entry name" value="PIGMENTOSA GTPASE REGULATOR-LIKE PROTEIN, PUTATIVE-RELATED"/>
    <property type="match status" value="1"/>
</dbReference>